<keyword evidence="1" id="KW-1133">Transmembrane helix</keyword>
<dbReference type="Proteomes" id="UP000194873">
    <property type="component" value="Unassembled WGS sequence"/>
</dbReference>
<feature type="transmembrane region" description="Helical" evidence="1">
    <location>
        <begin position="188"/>
        <end position="205"/>
    </location>
</feature>
<dbReference type="OrthoDB" id="870852at2"/>
<comment type="caution">
    <text evidence="2">The sequence shown here is derived from an EMBL/GenBank/DDBJ whole genome shotgun (WGS) entry which is preliminary data.</text>
</comment>
<dbReference type="AlphaFoldDB" id="A0A243WCZ8"/>
<feature type="transmembrane region" description="Helical" evidence="1">
    <location>
        <begin position="243"/>
        <end position="264"/>
    </location>
</feature>
<evidence type="ECO:0008006" key="4">
    <source>
        <dbReference type="Google" id="ProtNLM"/>
    </source>
</evidence>
<protein>
    <recommendedName>
        <fullName evidence="4">Glycosyltransferase RgtA/B/C/D-like domain-containing protein</fullName>
    </recommendedName>
</protein>
<evidence type="ECO:0000313" key="2">
    <source>
        <dbReference type="EMBL" id="OUJ73447.1"/>
    </source>
</evidence>
<name>A0A243WCZ8_9BACT</name>
<reference evidence="2 3" key="1">
    <citation type="submission" date="2017-01" db="EMBL/GenBank/DDBJ databases">
        <title>A new Hymenobacter.</title>
        <authorList>
            <person name="Liang Y."/>
            <person name="Feng F."/>
        </authorList>
    </citation>
    <scope>NUCLEOTIDE SEQUENCE [LARGE SCALE GENOMIC DNA]</scope>
    <source>
        <strain evidence="2">MIMBbqt21</strain>
    </source>
</reference>
<organism evidence="2 3">
    <name type="scientific">Hymenobacter crusticola</name>
    <dbReference type="NCBI Taxonomy" id="1770526"/>
    <lineage>
        <taxon>Bacteria</taxon>
        <taxon>Pseudomonadati</taxon>
        <taxon>Bacteroidota</taxon>
        <taxon>Cytophagia</taxon>
        <taxon>Cytophagales</taxon>
        <taxon>Hymenobacteraceae</taxon>
        <taxon>Hymenobacter</taxon>
    </lineage>
</organism>
<dbReference type="EMBL" id="MTSE01000006">
    <property type="protein sequence ID" value="OUJ73447.1"/>
    <property type="molecule type" value="Genomic_DNA"/>
</dbReference>
<feature type="transmembrane region" description="Helical" evidence="1">
    <location>
        <begin position="391"/>
        <end position="419"/>
    </location>
</feature>
<feature type="transmembrane region" description="Helical" evidence="1">
    <location>
        <begin position="217"/>
        <end position="236"/>
    </location>
</feature>
<evidence type="ECO:0000313" key="3">
    <source>
        <dbReference type="Proteomes" id="UP000194873"/>
    </source>
</evidence>
<dbReference type="RefSeq" id="WP_143436496.1">
    <property type="nucleotide sequence ID" value="NZ_MTSE01000006.1"/>
</dbReference>
<gene>
    <name evidence="2" type="ORF">BXP70_13620</name>
</gene>
<evidence type="ECO:0000256" key="1">
    <source>
        <dbReference type="SAM" id="Phobius"/>
    </source>
</evidence>
<accession>A0A243WCZ8</accession>
<feature type="transmembrane region" description="Helical" evidence="1">
    <location>
        <begin position="76"/>
        <end position="94"/>
    </location>
</feature>
<keyword evidence="3" id="KW-1185">Reference proteome</keyword>
<keyword evidence="1" id="KW-0812">Transmembrane</keyword>
<feature type="transmembrane region" description="Helical" evidence="1">
    <location>
        <begin position="352"/>
        <end position="371"/>
    </location>
</feature>
<sequence length="433" mass="49191">MPLFNFSARTPWAWLLWLLFVLEVLFFTFWRKSLGPYWSPVLLYSVELLLCLGLAYRLRGLQLRRLVPTRNVRYRFLVGAALLATSPLLTASIIRKALVRAPIGTFSDIVPALQVYVQRFLQHETVYKPLTMFGYTFLPNYPSMQWLPFVGADLAGIDYRWWAYGGLLLGLLTYEWLLARLELPWAEWLLKAALPVLLVHFNVIIDKPMYSLTVEGLIVGFYCLLAAGIFSNSAWIKAAGLALCLLSRYSLALWVPLYGLLLLYENPRRGWLTAGLTVVGVVALFVPFLLHDPTIFFRAQLENLDVAKSAWQQIDTTAPWLGPIHLFNGVGLAPWFYDLSGTLEDRIIRLQLVHFALCTGIVVLAGGLFWYHRRHFDPRLAALLSLKAYLATFYAFLIVPYTYLASVSLFTSLFVLLLITRKQASFLGPIADG</sequence>
<feature type="transmembrane region" description="Helical" evidence="1">
    <location>
        <begin position="161"/>
        <end position="179"/>
    </location>
</feature>
<proteinExistence type="predicted"/>
<keyword evidence="1" id="KW-0472">Membrane</keyword>
<feature type="transmembrane region" description="Helical" evidence="1">
    <location>
        <begin position="37"/>
        <end position="56"/>
    </location>
</feature>
<feature type="transmembrane region" description="Helical" evidence="1">
    <location>
        <begin position="270"/>
        <end position="290"/>
    </location>
</feature>
<feature type="transmembrane region" description="Helical" evidence="1">
    <location>
        <begin position="12"/>
        <end position="31"/>
    </location>
</feature>